<evidence type="ECO:0000313" key="3">
    <source>
        <dbReference type="Proteomes" id="UP000315938"/>
    </source>
</evidence>
<dbReference type="GeneID" id="41339012"/>
<evidence type="ECO:0008006" key="4">
    <source>
        <dbReference type="Google" id="ProtNLM"/>
    </source>
</evidence>
<feature type="transmembrane region" description="Helical" evidence="1">
    <location>
        <begin position="49"/>
        <end position="67"/>
    </location>
</feature>
<evidence type="ECO:0000256" key="1">
    <source>
        <dbReference type="SAM" id="Phobius"/>
    </source>
</evidence>
<dbReference type="EMBL" id="VKID01000001">
    <property type="protein sequence ID" value="TRX99708.1"/>
    <property type="molecule type" value="Genomic_DNA"/>
</dbReference>
<sequence length="210" mass="24241">MSNWIQSIRDNKKTTKTIAGIIFIFNVYAMIDLFFLNESMLEVLERLRMFTNISNMIVFVVVGLYLLNIHQEKWFKYLAVIGLVAILMTGIIYHALLAEPGMSFQNHVVHTINPVLFAAFYYLLIQECIKLRHVWVSLILPILYFGIILAVGPWTNWYPYNFMNPTYGDQSLGSVLIFCLGIMLPVIVLFTVLLVLLKNFIEKLINKGLN</sequence>
<feature type="transmembrane region" description="Helical" evidence="1">
    <location>
        <begin position="74"/>
        <end position="96"/>
    </location>
</feature>
<evidence type="ECO:0000313" key="2">
    <source>
        <dbReference type="EMBL" id="TRX99708.1"/>
    </source>
</evidence>
<dbReference type="NCBIfam" id="NF038065">
    <property type="entry name" value="Pr6Pr"/>
    <property type="match status" value="1"/>
</dbReference>
<feature type="transmembrane region" description="Helical" evidence="1">
    <location>
        <begin position="108"/>
        <end position="125"/>
    </location>
</feature>
<keyword evidence="1" id="KW-0812">Transmembrane</keyword>
<feature type="transmembrane region" description="Helical" evidence="1">
    <location>
        <begin position="175"/>
        <end position="197"/>
    </location>
</feature>
<organism evidence="2 3">
    <name type="scientific">Acholeplasma laidlawii</name>
    <dbReference type="NCBI Taxonomy" id="2148"/>
    <lineage>
        <taxon>Bacteria</taxon>
        <taxon>Bacillati</taxon>
        <taxon>Mycoplasmatota</taxon>
        <taxon>Mollicutes</taxon>
        <taxon>Acholeplasmatales</taxon>
        <taxon>Acholeplasmataceae</taxon>
        <taxon>Acholeplasma</taxon>
    </lineage>
</organism>
<dbReference type="RefSeq" id="WP_012242803.1">
    <property type="nucleotide sequence ID" value="NZ_JACAOE010000001.1"/>
</dbReference>
<proteinExistence type="predicted"/>
<feature type="transmembrane region" description="Helical" evidence="1">
    <location>
        <begin position="18"/>
        <end position="37"/>
    </location>
</feature>
<accession>A0A553IHN9</accession>
<reference evidence="2 3" key="1">
    <citation type="submission" date="2019-07" db="EMBL/GenBank/DDBJ databases">
        <title>Genome sequence of Acholeplasma laidlawii strain with increased resistance to erythromycin.</title>
        <authorList>
            <person name="Medvedeva E.S."/>
            <person name="Baranova N.B."/>
            <person name="Siniagina M.N."/>
            <person name="Mouzykantov A."/>
            <person name="Chernova O.A."/>
            <person name="Chernov V.M."/>
        </authorList>
    </citation>
    <scope>NUCLEOTIDE SEQUENCE [LARGE SCALE GENOMIC DNA]</scope>
    <source>
        <strain evidence="2 3">PG8REry</strain>
    </source>
</reference>
<keyword evidence="1" id="KW-0472">Membrane</keyword>
<comment type="caution">
    <text evidence="2">The sequence shown here is derived from an EMBL/GenBank/DDBJ whole genome shotgun (WGS) entry which is preliminary data.</text>
</comment>
<feature type="transmembrane region" description="Helical" evidence="1">
    <location>
        <begin position="134"/>
        <end position="155"/>
    </location>
</feature>
<dbReference type="InterPro" id="IPR049713">
    <property type="entry name" value="Pr6Pr-like"/>
</dbReference>
<keyword evidence="1" id="KW-1133">Transmembrane helix</keyword>
<dbReference type="Proteomes" id="UP000315938">
    <property type="component" value="Unassembled WGS sequence"/>
</dbReference>
<name>A0A553IHN9_ACHLA</name>
<dbReference type="OMA" id="VHTINPV"/>
<gene>
    <name evidence="2" type="ORF">FNV44_01320</name>
</gene>
<dbReference type="AlphaFoldDB" id="A0A553IHN9"/>
<protein>
    <recommendedName>
        <fullName evidence="4">Integral membrane protein</fullName>
    </recommendedName>
</protein>